<dbReference type="RefSeq" id="WP_093921294.1">
    <property type="nucleotide sequence ID" value="NZ_FONW01000013.1"/>
</dbReference>
<evidence type="ECO:0000313" key="2">
    <source>
        <dbReference type="EMBL" id="SFF69374.1"/>
    </source>
</evidence>
<dbReference type="Proteomes" id="UP000198964">
    <property type="component" value="Unassembled WGS sequence"/>
</dbReference>
<organism evidence="2 3">
    <name type="scientific">Sunxiuqinia elliptica</name>
    <dbReference type="NCBI Taxonomy" id="655355"/>
    <lineage>
        <taxon>Bacteria</taxon>
        <taxon>Pseudomonadati</taxon>
        <taxon>Bacteroidota</taxon>
        <taxon>Bacteroidia</taxon>
        <taxon>Marinilabiliales</taxon>
        <taxon>Prolixibacteraceae</taxon>
        <taxon>Sunxiuqinia</taxon>
    </lineage>
</organism>
<gene>
    <name evidence="2" type="ORF">SAMN05216283_11336</name>
</gene>
<dbReference type="EMBL" id="FONW01000013">
    <property type="protein sequence ID" value="SFF69374.1"/>
    <property type="molecule type" value="Genomic_DNA"/>
</dbReference>
<proteinExistence type="predicted"/>
<feature type="compositionally biased region" description="Polar residues" evidence="1">
    <location>
        <begin position="64"/>
        <end position="76"/>
    </location>
</feature>
<evidence type="ECO:0000256" key="1">
    <source>
        <dbReference type="SAM" id="MobiDB-lite"/>
    </source>
</evidence>
<protein>
    <submittedName>
        <fullName evidence="2">Uncharacterized protein</fullName>
    </submittedName>
</protein>
<reference evidence="2 3" key="1">
    <citation type="submission" date="2016-10" db="EMBL/GenBank/DDBJ databases">
        <authorList>
            <person name="de Groot N.N."/>
        </authorList>
    </citation>
    <scope>NUCLEOTIDE SEQUENCE [LARGE SCALE GENOMIC DNA]</scope>
    <source>
        <strain evidence="2 3">CGMCC 1.9156</strain>
    </source>
</reference>
<feature type="region of interest" description="Disordered" evidence="1">
    <location>
        <begin position="62"/>
        <end position="90"/>
    </location>
</feature>
<sequence>MKLIILTSSIFYLLGLKLTHQVEIEKPFNTDSVTVTAPVEKPKLPEVNADEKDLPLLDDGKADSIQQIPTGSNEQTAPWVPLTEEVCTKN</sequence>
<accession>A0A1I2KQV1</accession>
<keyword evidence="3" id="KW-1185">Reference proteome</keyword>
<evidence type="ECO:0000313" key="3">
    <source>
        <dbReference type="Proteomes" id="UP000198964"/>
    </source>
</evidence>
<dbReference type="AlphaFoldDB" id="A0A1I2KQV1"/>
<name>A0A1I2KQV1_9BACT</name>